<dbReference type="Gramene" id="Bo9g037430.1">
    <property type="protein sequence ID" value="Bo9g037430.1"/>
    <property type="gene ID" value="Bo9g037430"/>
</dbReference>
<dbReference type="PANTHER" id="PTHR46870:SF1">
    <property type="entry name" value="OS03G0297700 PROTEIN"/>
    <property type="match status" value="1"/>
</dbReference>
<dbReference type="EnsemblPlants" id="Bo9g037430.1">
    <property type="protein sequence ID" value="Bo9g037430.1"/>
    <property type="gene ID" value="Bo9g037430"/>
</dbReference>
<feature type="compositionally biased region" description="Pro residues" evidence="1">
    <location>
        <begin position="22"/>
        <end position="34"/>
    </location>
</feature>
<feature type="compositionally biased region" description="Pro residues" evidence="1">
    <location>
        <begin position="1"/>
        <end position="14"/>
    </location>
</feature>
<dbReference type="OMA" id="MAVYDPP"/>
<dbReference type="AlphaFoldDB" id="A0A0D3E4V2"/>
<dbReference type="PANTHER" id="PTHR46870">
    <property type="entry name" value="PROTEIN THYLAKOID ASSEMBLY 8-LIKE, CHLOROPLASTIC"/>
    <property type="match status" value="1"/>
</dbReference>
<proteinExistence type="predicted"/>
<evidence type="ECO:0000256" key="1">
    <source>
        <dbReference type="SAM" id="MobiDB-lite"/>
    </source>
</evidence>
<name>A0A0D3E4V2_BRAOL</name>
<evidence type="ECO:0000313" key="3">
    <source>
        <dbReference type="Proteomes" id="UP000032141"/>
    </source>
</evidence>
<dbReference type="InterPro" id="IPR044795">
    <property type="entry name" value="THA8L-like"/>
</dbReference>
<evidence type="ECO:0000313" key="2">
    <source>
        <dbReference type="EnsemblPlants" id="Bo9g037430.1"/>
    </source>
</evidence>
<protein>
    <submittedName>
        <fullName evidence="2">Uncharacterized protein</fullName>
    </submittedName>
</protein>
<sequence length="129" mass="14543">MLHPPPIHQPPTRPPHLEPHPPPHPSGLHPPHPPQELHGFQSHLGHITTILAVMTALHTFEDLVLESLENELPVGAMRLPKGSPDPPVYMLIRVFLKGLVSYHESREKVKEDFLEIFPVMAVYDPPKDL</sequence>
<reference evidence="2 3" key="1">
    <citation type="journal article" date="2014" name="Genome Biol.">
        <title>Transcriptome and methylome profiling reveals relics of genome dominance in the mesopolyploid Brassica oleracea.</title>
        <authorList>
            <person name="Parkin I.A."/>
            <person name="Koh C."/>
            <person name="Tang H."/>
            <person name="Robinson S.J."/>
            <person name="Kagale S."/>
            <person name="Clarke W.E."/>
            <person name="Town C.D."/>
            <person name="Nixon J."/>
            <person name="Krishnakumar V."/>
            <person name="Bidwell S.L."/>
            <person name="Denoeud F."/>
            <person name="Belcram H."/>
            <person name="Links M.G."/>
            <person name="Just J."/>
            <person name="Clarke C."/>
            <person name="Bender T."/>
            <person name="Huebert T."/>
            <person name="Mason A.S."/>
            <person name="Pires J.C."/>
            <person name="Barker G."/>
            <person name="Moore J."/>
            <person name="Walley P.G."/>
            <person name="Manoli S."/>
            <person name="Batley J."/>
            <person name="Edwards D."/>
            <person name="Nelson M.N."/>
            <person name="Wang X."/>
            <person name="Paterson A.H."/>
            <person name="King G."/>
            <person name="Bancroft I."/>
            <person name="Chalhoub B."/>
            <person name="Sharpe A.G."/>
        </authorList>
    </citation>
    <scope>NUCLEOTIDE SEQUENCE</scope>
    <source>
        <strain evidence="2 3">cv. TO1000</strain>
    </source>
</reference>
<dbReference type="STRING" id="109376.A0A0D3E4V2"/>
<dbReference type="Proteomes" id="UP000032141">
    <property type="component" value="Chromosome C9"/>
</dbReference>
<dbReference type="HOGENOM" id="CLU_1951803_0_0_1"/>
<feature type="region of interest" description="Disordered" evidence="1">
    <location>
        <begin position="1"/>
        <end position="39"/>
    </location>
</feature>
<reference evidence="2" key="2">
    <citation type="submission" date="2015-03" db="UniProtKB">
        <authorList>
            <consortium name="EnsemblPlants"/>
        </authorList>
    </citation>
    <scope>IDENTIFICATION</scope>
</reference>
<accession>A0A0D3E4V2</accession>
<organism evidence="2 3">
    <name type="scientific">Brassica oleracea var. oleracea</name>
    <dbReference type="NCBI Taxonomy" id="109376"/>
    <lineage>
        <taxon>Eukaryota</taxon>
        <taxon>Viridiplantae</taxon>
        <taxon>Streptophyta</taxon>
        <taxon>Embryophyta</taxon>
        <taxon>Tracheophyta</taxon>
        <taxon>Spermatophyta</taxon>
        <taxon>Magnoliopsida</taxon>
        <taxon>eudicotyledons</taxon>
        <taxon>Gunneridae</taxon>
        <taxon>Pentapetalae</taxon>
        <taxon>rosids</taxon>
        <taxon>malvids</taxon>
        <taxon>Brassicales</taxon>
        <taxon>Brassicaceae</taxon>
        <taxon>Brassiceae</taxon>
        <taxon>Brassica</taxon>
    </lineage>
</organism>
<keyword evidence="3" id="KW-1185">Reference proteome</keyword>